<evidence type="ECO:0000256" key="7">
    <source>
        <dbReference type="ARBA" id="ARBA00023027"/>
    </source>
</evidence>
<keyword evidence="6 10" id="KW-0560">Oxidoreductase</keyword>
<dbReference type="InterPro" id="IPR011032">
    <property type="entry name" value="GroES-like_sf"/>
</dbReference>
<keyword evidence="5" id="KW-0862">Zinc</keyword>
<feature type="domain" description="Alcohol dehydrogenase-like N-terminal" evidence="9">
    <location>
        <begin position="29"/>
        <end position="143"/>
    </location>
</feature>
<dbReference type="GO" id="GO:0004022">
    <property type="term" value="F:alcohol dehydrogenase (NAD+) activity"/>
    <property type="evidence" value="ECO:0007669"/>
    <property type="project" value="UniProtKB-EC"/>
</dbReference>
<dbReference type="OrthoDB" id="239596at2"/>
<evidence type="ECO:0000256" key="2">
    <source>
        <dbReference type="ARBA" id="ARBA00008072"/>
    </source>
</evidence>
<comment type="similarity">
    <text evidence="2">Belongs to the zinc-containing alcohol dehydrogenase family.</text>
</comment>
<evidence type="ECO:0000256" key="1">
    <source>
        <dbReference type="ARBA" id="ARBA00001947"/>
    </source>
</evidence>
<dbReference type="PANTHER" id="PTHR42940:SF3">
    <property type="entry name" value="ALCOHOL DEHYDROGENASE 1-RELATED"/>
    <property type="match status" value="1"/>
</dbReference>
<proteinExistence type="inferred from homology"/>
<dbReference type="GO" id="GO:0046872">
    <property type="term" value="F:metal ion binding"/>
    <property type="evidence" value="ECO:0007669"/>
    <property type="project" value="UniProtKB-KW"/>
</dbReference>
<evidence type="ECO:0000313" key="11">
    <source>
        <dbReference type="Proteomes" id="UP000315700"/>
    </source>
</evidence>
<feature type="domain" description="Alcohol dehydrogenase-like C-terminal" evidence="8">
    <location>
        <begin position="183"/>
        <end position="299"/>
    </location>
</feature>
<evidence type="ECO:0000313" key="10">
    <source>
        <dbReference type="EMBL" id="QDT56990.1"/>
    </source>
</evidence>
<dbReference type="InterPro" id="IPR013154">
    <property type="entry name" value="ADH-like_N"/>
</dbReference>
<dbReference type="EMBL" id="CP036271">
    <property type="protein sequence ID" value="QDT56990.1"/>
    <property type="molecule type" value="Genomic_DNA"/>
</dbReference>
<dbReference type="EC" id="1.1.1.1" evidence="3"/>
<dbReference type="KEGG" id="ccos:Pan44_50540"/>
<dbReference type="Pfam" id="PF08240">
    <property type="entry name" value="ADH_N"/>
    <property type="match status" value="1"/>
</dbReference>
<dbReference type="PANTHER" id="PTHR42940">
    <property type="entry name" value="ALCOHOL DEHYDROGENASE 1-RELATED"/>
    <property type="match status" value="1"/>
</dbReference>
<protein>
    <recommendedName>
        <fullName evidence="3">alcohol dehydrogenase</fullName>
        <ecNumber evidence="3">1.1.1.1</ecNumber>
    </recommendedName>
</protein>
<gene>
    <name evidence="10" type="primary">tdh_2</name>
    <name evidence="10" type="ORF">Pan44_50540</name>
</gene>
<reference evidence="10 11" key="1">
    <citation type="submission" date="2019-02" db="EMBL/GenBank/DDBJ databases">
        <title>Deep-cultivation of Planctomycetes and their phenomic and genomic characterization uncovers novel biology.</title>
        <authorList>
            <person name="Wiegand S."/>
            <person name="Jogler M."/>
            <person name="Boedeker C."/>
            <person name="Pinto D."/>
            <person name="Vollmers J."/>
            <person name="Rivas-Marin E."/>
            <person name="Kohn T."/>
            <person name="Peeters S.H."/>
            <person name="Heuer A."/>
            <person name="Rast P."/>
            <person name="Oberbeckmann S."/>
            <person name="Bunk B."/>
            <person name="Jeske O."/>
            <person name="Meyerdierks A."/>
            <person name="Storesund J.E."/>
            <person name="Kallscheuer N."/>
            <person name="Luecker S."/>
            <person name="Lage O.M."/>
            <person name="Pohl T."/>
            <person name="Merkel B.J."/>
            <person name="Hornburger P."/>
            <person name="Mueller R.-W."/>
            <person name="Bruemmer F."/>
            <person name="Labrenz M."/>
            <person name="Spormann A.M."/>
            <person name="Op den Camp H."/>
            <person name="Overmann J."/>
            <person name="Amann R."/>
            <person name="Jetten M.S.M."/>
            <person name="Mascher T."/>
            <person name="Medema M.H."/>
            <person name="Devos D.P."/>
            <person name="Kaster A.-K."/>
            <person name="Ovreas L."/>
            <person name="Rohde M."/>
            <person name="Galperin M.Y."/>
            <person name="Jogler C."/>
        </authorList>
    </citation>
    <scope>NUCLEOTIDE SEQUENCE [LARGE SCALE GENOMIC DNA]</scope>
    <source>
        <strain evidence="10 11">Pan44</strain>
    </source>
</reference>
<dbReference type="InterPro" id="IPR036291">
    <property type="entry name" value="NAD(P)-bd_dom_sf"/>
</dbReference>
<evidence type="ECO:0000256" key="4">
    <source>
        <dbReference type="ARBA" id="ARBA00022723"/>
    </source>
</evidence>
<name>A0A517SLJ4_9PLAN</name>
<evidence type="ECO:0000256" key="6">
    <source>
        <dbReference type="ARBA" id="ARBA00023002"/>
    </source>
</evidence>
<dbReference type="Proteomes" id="UP000315700">
    <property type="component" value="Chromosome"/>
</dbReference>
<dbReference type="Gene3D" id="3.90.180.10">
    <property type="entry name" value="Medium-chain alcohol dehydrogenases, catalytic domain"/>
    <property type="match status" value="1"/>
</dbReference>
<evidence type="ECO:0000256" key="5">
    <source>
        <dbReference type="ARBA" id="ARBA00022833"/>
    </source>
</evidence>
<evidence type="ECO:0000256" key="3">
    <source>
        <dbReference type="ARBA" id="ARBA00013190"/>
    </source>
</evidence>
<dbReference type="SUPFAM" id="SSF50129">
    <property type="entry name" value="GroES-like"/>
    <property type="match status" value="1"/>
</dbReference>
<keyword evidence="11" id="KW-1185">Reference proteome</keyword>
<dbReference type="GO" id="GO:0005737">
    <property type="term" value="C:cytoplasm"/>
    <property type="evidence" value="ECO:0007669"/>
    <property type="project" value="TreeGrafter"/>
</dbReference>
<dbReference type="SUPFAM" id="SSF51735">
    <property type="entry name" value="NAD(P)-binding Rossmann-fold domains"/>
    <property type="match status" value="1"/>
</dbReference>
<dbReference type="InterPro" id="IPR013149">
    <property type="entry name" value="ADH-like_C"/>
</dbReference>
<dbReference type="Pfam" id="PF00107">
    <property type="entry name" value="ADH_zinc_N"/>
    <property type="match status" value="1"/>
</dbReference>
<evidence type="ECO:0000259" key="8">
    <source>
        <dbReference type="Pfam" id="PF00107"/>
    </source>
</evidence>
<keyword evidence="4" id="KW-0479">Metal-binding</keyword>
<organism evidence="10 11">
    <name type="scientific">Caulifigura coniformis</name>
    <dbReference type="NCBI Taxonomy" id="2527983"/>
    <lineage>
        <taxon>Bacteria</taxon>
        <taxon>Pseudomonadati</taxon>
        <taxon>Planctomycetota</taxon>
        <taxon>Planctomycetia</taxon>
        <taxon>Planctomycetales</taxon>
        <taxon>Planctomycetaceae</taxon>
        <taxon>Caulifigura</taxon>
    </lineage>
</organism>
<dbReference type="Gene3D" id="3.40.50.720">
    <property type="entry name" value="NAD(P)-binding Rossmann-like Domain"/>
    <property type="match status" value="1"/>
</dbReference>
<comment type="cofactor">
    <cofactor evidence="1">
        <name>Zn(2+)</name>
        <dbReference type="ChEBI" id="CHEBI:29105"/>
    </cofactor>
</comment>
<evidence type="ECO:0000259" key="9">
    <source>
        <dbReference type="Pfam" id="PF08240"/>
    </source>
</evidence>
<dbReference type="InParanoid" id="A0A517SLJ4"/>
<sequence length="339" mass="36193">MKTARIQLFRGPGRPFELSTAPLPETLNAGDVLVRISLATICGSDLHTTEGRRSAPLPCVLGHEAVGHVVASAREGVSAGQRVTWTLADSCGECAPCTRWSLPQKCEHLFKYGHAALDDGTGLNGCYADHIVLRRGTQVMSVPEILSDAVAAPANCALATIVNALEALPDACDRALVQGAGLLGIYACAWLKHRGVREVYCTDVSPERLAVAAQFGGIPVAAGDTPPQVDLVLEVTGVSAVVPAGVAALRPGGHYVWAGMVHPQTQLELTGEAVLRKCLTVRGVHNYAPRHLSLGLEFLAQNLHLPFEHLTSAPLPLERLDEGFELTRSRRWQRVAIQP</sequence>
<dbReference type="CDD" id="cd08231">
    <property type="entry name" value="MDR_TM0436_like"/>
    <property type="match status" value="1"/>
</dbReference>
<dbReference type="RefSeq" id="WP_145034394.1">
    <property type="nucleotide sequence ID" value="NZ_CP036271.1"/>
</dbReference>
<dbReference type="AlphaFoldDB" id="A0A517SLJ4"/>
<keyword evidence="7" id="KW-0520">NAD</keyword>
<accession>A0A517SLJ4</accession>